<sequence>MPGIDYSKFDKIEDSDDEPPRKPPPPPPAAEAAPQTPAQLPEEHCRPLTDVPKLELPDGDWLNFYQSKLTAPQRMQTLVHLWNSANQEERVEFLRHLIDLINNPAISNRIKGGQEVLKDLDSNFYHGVTFPEEWVGTFETFGIDDKKVCFEKLFKSLDQQERGLVLGTLM</sequence>
<comment type="caution">
    <text evidence="2">The sequence shown here is derived from an EMBL/GenBank/DDBJ whole genome shotgun (WGS) entry which is preliminary data.</text>
</comment>
<evidence type="ECO:0000313" key="2">
    <source>
        <dbReference type="EMBL" id="CAE7741536.1"/>
    </source>
</evidence>
<reference evidence="2" key="1">
    <citation type="submission" date="2021-02" db="EMBL/GenBank/DDBJ databases">
        <authorList>
            <person name="Dougan E. K."/>
            <person name="Rhodes N."/>
            <person name="Thang M."/>
            <person name="Chan C."/>
        </authorList>
    </citation>
    <scope>NUCLEOTIDE SEQUENCE</scope>
</reference>
<dbReference type="EMBL" id="CAJNIZ010046163">
    <property type="protein sequence ID" value="CAE7741536.1"/>
    <property type="molecule type" value="Genomic_DNA"/>
</dbReference>
<dbReference type="OrthoDB" id="430348at2759"/>
<name>A0A812XQR6_SYMPI</name>
<protein>
    <submittedName>
        <fullName evidence="2">Uncharacterized protein</fullName>
    </submittedName>
</protein>
<dbReference type="AlphaFoldDB" id="A0A812XQR6"/>
<evidence type="ECO:0000256" key="1">
    <source>
        <dbReference type="SAM" id="MobiDB-lite"/>
    </source>
</evidence>
<feature type="compositionally biased region" description="Low complexity" evidence="1">
    <location>
        <begin position="30"/>
        <end position="40"/>
    </location>
</feature>
<proteinExistence type="predicted"/>
<dbReference type="Proteomes" id="UP000649617">
    <property type="component" value="Unassembled WGS sequence"/>
</dbReference>
<feature type="region of interest" description="Disordered" evidence="1">
    <location>
        <begin position="1"/>
        <end position="43"/>
    </location>
</feature>
<accession>A0A812XQR6</accession>
<gene>
    <name evidence="2" type="ORF">SPIL2461_LOCUS21343</name>
</gene>
<keyword evidence="3" id="KW-1185">Reference proteome</keyword>
<evidence type="ECO:0000313" key="3">
    <source>
        <dbReference type="Proteomes" id="UP000649617"/>
    </source>
</evidence>
<organism evidence="2 3">
    <name type="scientific">Symbiodinium pilosum</name>
    <name type="common">Dinoflagellate</name>
    <dbReference type="NCBI Taxonomy" id="2952"/>
    <lineage>
        <taxon>Eukaryota</taxon>
        <taxon>Sar</taxon>
        <taxon>Alveolata</taxon>
        <taxon>Dinophyceae</taxon>
        <taxon>Suessiales</taxon>
        <taxon>Symbiodiniaceae</taxon>
        <taxon>Symbiodinium</taxon>
    </lineage>
</organism>